<dbReference type="OrthoDB" id="650514at2"/>
<protein>
    <recommendedName>
        <fullName evidence="3">Imelysin-like domain-containing protein</fullName>
    </recommendedName>
</protein>
<dbReference type="InterPro" id="IPR038352">
    <property type="entry name" value="Imelysin_sf"/>
</dbReference>
<proteinExistence type="predicted"/>
<dbReference type="EMBL" id="QKTW01000003">
    <property type="protein sequence ID" value="PZF74554.1"/>
    <property type="molecule type" value="Genomic_DNA"/>
</dbReference>
<evidence type="ECO:0000256" key="1">
    <source>
        <dbReference type="ARBA" id="ARBA00004196"/>
    </source>
</evidence>
<evidence type="ECO:0000313" key="4">
    <source>
        <dbReference type="EMBL" id="PZF74554.1"/>
    </source>
</evidence>
<reference evidence="4 5" key="1">
    <citation type="submission" date="2018-06" db="EMBL/GenBank/DDBJ databases">
        <title>Mucibacter soli gen. nov., sp. nov., a new member of the family Chitinophagaceae producing mucin.</title>
        <authorList>
            <person name="Kim M.-K."/>
            <person name="Park S."/>
            <person name="Kim T.-S."/>
            <person name="Joung Y."/>
            <person name="Han J.-H."/>
            <person name="Kim S.B."/>
        </authorList>
    </citation>
    <scope>NUCLEOTIDE SEQUENCE [LARGE SCALE GENOMIC DNA]</scope>
    <source>
        <strain evidence="4 5">R1-15</strain>
    </source>
</reference>
<dbReference type="Proteomes" id="UP000248745">
    <property type="component" value="Unassembled WGS sequence"/>
</dbReference>
<evidence type="ECO:0000259" key="3">
    <source>
        <dbReference type="Pfam" id="PF09375"/>
    </source>
</evidence>
<comment type="caution">
    <text evidence="4">The sequence shown here is derived from an EMBL/GenBank/DDBJ whole genome shotgun (WGS) entry which is preliminary data.</text>
</comment>
<comment type="subcellular location">
    <subcellularLocation>
        <location evidence="1">Cell envelope</location>
    </subcellularLocation>
</comment>
<dbReference type="CDD" id="cd14659">
    <property type="entry name" value="Imelysin-like_IPPA"/>
    <property type="match status" value="1"/>
</dbReference>
<dbReference type="InterPro" id="IPR034984">
    <property type="entry name" value="Imelysin-like_IPPA"/>
</dbReference>
<accession>A0A2W2B2P7</accession>
<organism evidence="4 5">
    <name type="scientific">Taibaiella soli</name>
    <dbReference type="NCBI Taxonomy" id="1649169"/>
    <lineage>
        <taxon>Bacteria</taxon>
        <taxon>Pseudomonadati</taxon>
        <taxon>Bacteroidota</taxon>
        <taxon>Chitinophagia</taxon>
        <taxon>Chitinophagales</taxon>
        <taxon>Chitinophagaceae</taxon>
        <taxon>Taibaiella</taxon>
    </lineage>
</organism>
<keyword evidence="5" id="KW-1185">Reference proteome</keyword>
<dbReference type="AlphaFoldDB" id="A0A2W2B2P7"/>
<dbReference type="PROSITE" id="PS51257">
    <property type="entry name" value="PROKAR_LIPOPROTEIN"/>
    <property type="match status" value="1"/>
</dbReference>
<sequence>MKRFTSYITAGIALTLATAIFSCNKKSDDNKTSTPDFDRKAMLTNWGNNIVAPGFQNLNTAVTDLDAAIADFNQAPDGTKLAALQSKLTSAYQKWEVCEPMELGLADQDLLNVNANTFPASVTLINQNIAAGSYSLSAVSNLSAKGFPALDYLLLGAGTTSADILAAYTTDANATNRKKYLADVSADLKSMVSAVSASWSSAAAITAFVNASGTDVGSSLGQMINKMDFDMDVLKNAKMGIPMGKQSMGQLFPEKTEAYYNGISASLMVAQVQAIQNIYLGKSSAGDGVGLDDYLVAINAQYNGGTLNDAIKAQFDATIGALQAVSDPFSANVTSANAGTAYTQVQKLLVLLKTDMPSALGVMITYNDNDGD</sequence>
<name>A0A2W2B2P7_9BACT</name>
<feature type="domain" description="Imelysin-like" evidence="3">
    <location>
        <begin position="52"/>
        <end position="348"/>
    </location>
</feature>
<gene>
    <name evidence="4" type="ORF">DN068_02970</name>
</gene>
<dbReference type="Gene3D" id="1.20.1420.20">
    <property type="entry name" value="M75 peptidase, HXXE motif"/>
    <property type="match status" value="1"/>
</dbReference>
<dbReference type="Pfam" id="PF09375">
    <property type="entry name" value="Peptidase_M75"/>
    <property type="match status" value="1"/>
</dbReference>
<evidence type="ECO:0000256" key="2">
    <source>
        <dbReference type="ARBA" id="ARBA00022729"/>
    </source>
</evidence>
<dbReference type="GO" id="GO:0030313">
    <property type="term" value="C:cell envelope"/>
    <property type="evidence" value="ECO:0007669"/>
    <property type="project" value="UniProtKB-SubCell"/>
</dbReference>
<dbReference type="InterPro" id="IPR018976">
    <property type="entry name" value="Imelysin-like"/>
</dbReference>
<evidence type="ECO:0000313" key="5">
    <source>
        <dbReference type="Proteomes" id="UP000248745"/>
    </source>
</evidence>
<keyword evidence="2" id="KW-0732">Signal</keyword>
<dbReference type="RefSeq" id="WP_110997394.1">
    <property type="nucleotide sequence ID" value="NZ_QKTW01000003.1"/>
</dbReference>